<gene>
    <name evidence="1" type="ORF">MES4922_210160</name>
</gene>
<reference evidence="1" key="1">
    <citation type="submission" date="2022-03" db="EMBL/GenBank/DDBJ databases">
        <authorList>
            <person name="Brunel B."/>
        </authorList>
    </citation>
    <scope>NUCLEOTIDE SEQUENCE</scope>
    <source>
        <strain evidence="1">STM4922sample</strain>
    </source>
</reference>
<evidence type="ECO:0000313" key="2">
    <source>
        <dbReference type="Proteomes" id="UP001152604"/>
    </source>
</evidence>
<organism evidence="1 2">
    <name type="scientific">Mesorhizobium ventifaucium</name>
    <dbReference type="NCBI Taxonomy" id="666020"/>
    <lineage>
        <taxon>Bacteria</taxon>
        <taxon>Pseudomonadati</taxon>
        <taxon>Pseudomonadota</taxon>
        <taxon>Alphaproteobacteria</taxon>
        <taxon>Hyphomicrobiales</taxon>
        <taxon>Phyllobacteriaceae</taxon>
        <taxon>Mesorhizobium</taxon>
    </lineage>
</organism>
<evidence type="ECO:0000313" key="1">
    <source>
        <dbReference type="EMBL" id="CAH2399228.1"/>
    </source>
</evidence>
<protein>
    <submittedName>
        <fullName evidence="1">Uncharacterized protein</fullName>
    </submittedName>
</protein>
<proteinExistence type="predicted"/>
<name>A0ABN8JNY3_9HYPH</name>
<sequence length="232" mass="25346">MMAGFQFFERDLKLATAGMEPDAIDKALAAFAKQELKRVIGEGIASPTYERYVNGVHNAPEEAVKAPGPIVYEFVNWPLIVTTVLAELQKRSPRRSGRFASSFIVIAGGAIVSDFSAIPAAAEVIITNFQPYIRKVEGGLSGVKRRRVFDGTKSSMAYRYRDSFSFETRFLNIGGGVHPAMPYILKGGAPLRAAVQSNRSSAFRAGRATLARRKDREAGMPITYPSIIINAL</sequence>
<dbReference type="RefSeq" id="WP_254024976.1">
    <property type="nucleotide sequence ID" value="NZ_CAKXZS010000014.1"/>
</dbReference>
<comment type="caution">
    <text evidence="1">The sequence shown here is derived from an EMBL/GenBank/DDBJ whole genome shotgun (WGS) entry which is preliminary data.</text>
</comment>
<accession>A0ABN8JNY3</accession>
<dbReference type="Proteomes" id="UP001152604">
    <property type="component" value="Unassembled WGS sequence"/>
</dbReference>
<dbReference type="EMBL" id="CAKXZS010000014">
    <property type="protein sequence ID" value="CAH2399228.1"/>
    <property type="molecule type" value="Genomic_DNA"/>
</dbReference>
<keyword evidence="2" id="KW-1185">Reference proteome</keyword>